<name>A0A3N2BCM3_9MICO</name>
<keyword evidence="2" id="KW-1185">Reference proteome</keyword>
<comment type="caution">
    <text evidence="1">The sequence shown here is derived from an EMBL/GenBank/DDBJ whole genome shotgun (WGS) entry which is preliminary data.</text>
</comment>
<gene>
    <name evidence="1" type="ORF">EDD31_1361</name>
</gene>
<evidence type="ECO:0000313" key="1">
    <source>
        <dbReference type="EMBL" id="ROR72996.1"/>
    </source>
</evidence>
<organism evidence="1 2">
    <name type="scientific">Bogoriella caseilytica</name>
    <dbReference type="NCBI Taxonomy" id="56055"/>
    <lineage>
        <taxon>Bacteria</taxon>
        <taxon>Bacillati</taxon>
        <taxon>Actinomycetota</taxon>
        <taxon>Actinomycetes</taxon>
        <taxon>Micrococcales</taxon>
        <taxon>Bogoriellaceae</taxon>
        <taxon>Bogoriella</taxon>
    </lineage>
</organism>
<protein>
    <submittedName>
        <fullName evidence="1">Uncharacterized protein</fullName>
    </submittedName>
</protein>
<dbReference type="EMBL" id="RKHK01000001">
    <property type="protein sequence ID" value="ROR72996.1"/>
    <property type="molecule type" value="Genomic_DNA"/>
</dbReference>
<reference evidence="1 2" key="1">
    <citation type="submission" date="2018-11" db="EMBL/GenBank/DDBJ databases">
        <title>Sequencing the genomes of 1000 actinobacteria strains.</title>
        <authorList>
            <person name="Klenk H.-P."/>
        </authorList>
    </citation>
    <scope>NUCLEOTIDE SEQUENCE [LARGE SCALE GENOMIC DNA]</scope>
    <source>
        <strain evidence="1 2">DSM 11294</strain>
    </source>
</reference>
<proteinExistence type="predicted"/>
<dbReference type="AlphaFoldDB" id="A0A3N2BCM3"/>
<accession>A0A3N2BCM3</accession>
<sequence>MLAHGYSVALQENVLITPHVGQGLATYEIPAAESERLVRLQCLGTGEVTIRVDGEERFSEDCQGVSQLSMGLTADGEGNRLENDVPVHVEVIANNDLYWVIGAAASSSG</sequence>
<evidence type="ECO:0000313" key="2">
    <source>
        <dbReference type="Proteomes" id="UP000280668"/>
    </source>
</evidence>
<dbReference type="Proteomes" id="UP000280668">
    <property type="component" value="Unassembled WGS sequence"/>
</dbReference>